<dbReference type="Proteomes" id="UP000733611">
    <property type="component" value="Unassembled WGS sequence"/>
</dbReference>
<evidence type="ECO:0000313" key="2">
    <source>
        <dbReference type="EMBL" id="MBU3844548.1"/>
    </source>
</evidence>
<dbReference type="InterPro" id="IPR036736">
    <property type="entry name" value="ACP-like_sf"/>
</dbReference>
<dbReference type="Gene3D" id="1.10.1200.10">
    <property type="entry name" value="ACP-like"/>
    <property type="match status" value="1"/>
</dbReference>
<accession>A0A948TH55</accession>
<dbReference type="EMBL" id="JAHLFE010000136">
    <property type="protein sequence ID" value="MBU3844548.1"/>
    <property type="molecule type" value="Genomic_DNA"/>
</dbReference>
<dbReference type="SUPFAM" id="SSF47336">
    <property type="entry name" value="ACP-like"/>
    <property type="match status" value="1"/>
</dbReference>
<reference evidence="2" key="2">
    <citation type="submission" date="2021-04" db="EMBL/GenBank/DDBJ databases">
        <authorList>
            <person name="Gilroy R."/>
        </authorList>
    </citation>
    <scope>NUCLEOTIDE SEQUENCE</scope>
    <source>
        <strain evidence="2">378</strain>
    </source>
</reference>
<protein>
    <submittedName>
        <fullName evidence="2">Acyl carrier protein</fullName>
    </submittedName>
</protein>
<dbReference type="PROSITE" id="PS50075">
    <property type="entry name" value="CARRIER"/>
    <property type="match status" value="1"/>
</dbReference>
<sequence>MATSEDTLNAFCDILDIDSDGITPDTPLEAISGWDSMSVVMLSYYIWEHYARRVQSSELRQCTTVQDVLSLMQ</sequence>
<proteinExistence type="predicted"/>
<dbReference type="InterPro" id="IPR009081">
    <property type="entry name" value="PP-bd_ACP"/>
</dbReference>
<dbReference type="AlphaFoldDB" id="A0A948TH55"/>
<organism evidence="2 3">
    <name type="scientific">Candidatus Anaerobiospirillum pullicola</name>
    <dbReference type="NCBI Taxonomy" id="2838451"/>
    <lineage>
        <taxon>Bacteria</taxon>
        <taxon>Pseudomonadati</taxon>
        <taxon>Pseudomonadota</taxon>
        <taxon>Gammaproteobacteria</taxon>
        <taxon>Aeromonadales</taxon>
        <taxon>Succinivibrionaceae</taxon>
        <taxon>Anaerobiospirillum</taxon>
    </lineage>
</organism>
<name>A0A948TH55_9GAMM</name>
<dbReference type="Pfam" id="PF00550">
    <property type="entry name" value="PP-binding"/>
    <property type="match status" value="1"/>
</dbReference>
<evidence type="ECO:0000313" key="3">
    <source>
        <dbReference type="Proteomes" id="UP000733611"/>
    </source>
</evidence>
<comment type="caution">
    <text evidence="2">The sequence shown here is derived from an EMBL/GenBank/DDBJ whole genome shotgun (WGS) entry which is preliminary data.</text>
</comment>
<reference evidence="2" key="1">
    <citation type="journal article" date="2021" name="PeerJ">
        <title>Extensive microbial diversity within the chicken gut microbiome revealed by metagenomics and culture.</title>
        <authorList>
            <person name="Gilroy R."/>
            <person name="Ravi A."/>
            <person name="Getino M."/>
            <person name="Pursley I."/>
            <person name="Horton D.L."/>
            <person name="Alikhan N.F."/>
            <person name="Baker D."/>
            <person name="Gharbi K."/>
            <person name="Hall N."/>
            <person name="Watson M."/>
            <person name="Adriaenssens E.M."/>
            <person name="Foster-Nyarko E."/>
            <person name="Jarju S."/>
            <person name="Secka A."/>
            <person name="Antonio M."/>
            <person name="Oren A."/>
            <person name="Chaudhuri R.R."/>
            <person name="La Ragione R."/>
            <person name="Hildebrand F."/>
            <person name="Pallen M.J."/>
        </authorList>
    </citation>
    <scope>NUCLEOTIDE SEQUENCE</scope>
    <source>
        <strain evidence="2">378</strain>
    </source>
</reference>
<gene>
    <name evidence="2" type="ORF">H9847_06745</name>
</gene>
<feature type="domain" description="Carrier" evidence="1">
    <location>
        <begin position="1"/>
        <end position="73"/>
    </location>
</feature>
<evidence type="ECO:0000259" key="1">
    <source>
        <dbReference type="PROSITE" id="PS50075"/>
    </source>
</evidence>